<dbReference type="InterPro" id="IPR027005">
    <property type="entry name" value="PMT-like"/>
</dbReference>
<feature type="transmembrane region" description="Helical" evidence="14">
    <location>
        <begin position="298"/>
        <end position="331"/>
    </location>
</feature>
<comment type="pathway">
    <text evidence="2 14">Protein modification; protein glycosylation.</text>
</comment>
<feature type="domain" description="MIR" evidence="16">
    <location>
        <begin position="405"/>
        <end position="459"/>
    </location>
</feature>
<dbReference type="InterPro" id="IPR016093">
    <property type="entry name" value="MIR_motif"/>
</dbReference>
<comment type="similarity">
    <text evidence="3 14">Belongs to the glycosyltransferase 39 family.</text>
</comment>
<keyword evidence="5 14" id="KW-0328">Glycosyltransferase</keyword>
<evidence type="ECO:0000256" key="9">
    <source>
        <dbReference type="ARBA" id="ARBA00022824"/>
    </source>
</evidence>
<evidence type="ECO:0000256" key="1">
    <source>
        <dbReference type="ARBA" id="ARBA00004477"/>
    </source>
</evidence>
<feature type="region of interest" description="Disordered" evidence="15">
    <location>
        <begin position="101"/>
        <end position="120"/>
    </location>
</feature>
<feature type="compositionally biased region" description="Basic and acidic residues" evidence="15">
    <location>
        <begin position="46"/>
        <end position="64"/>
    </location>
</feature>
<protein>
    <recommendedName>
        <fullName evidence="4 14">Dolichyl-phosphate-mannose--protein mannosyltransferase</fullName>
        <ecNumber evidence="4 14">2.4.1.109</ecNumber>
    </recommendedName>
</protein>
<dbReference type="InterPro" id="IPR032421">
    <property type="entry name" value="PMT_4TMC"/>
</dbReference>
<dbReference type="Proteomes" id="UP000053257">
    <property type="component" value="Unassembled WGS sequence"/>
</dbReference>
<feature type="region of interest" description="Disordered" evidence="15">
    <location>
        <begin position="1"/>
        <end position="89"/>
    </location>
</feature>
<evidence type="ECO:0000256" key="15">
    <source>
        <dbReference type="SAM" id="MobiDB-lite"/>
    </source>
</evidence>
<organism evidence="17 18">
    <name type="scientific">Phlebiopsis gigantea (strain 11061_1 CR5-6)</name>
    <name type="common">White-rot fungus</name>
    <name type="synonym">Peniophora gigantea</name>
    <dbReference type="NCBI Taxonomy" id="745531"/>
    <lineage>
        <taxon>Eukaryota</taxon>
        <taxon>Fungi</taxon>
        <taxon>Dikarya</taxon>
        <taxon>Basidiomycota</taxon>
        <taxon>Agaricomycotina</taxon>
        <taxon>Agaricomycetes</taxon>
        <taxon>Polyporales</taxon>
        <taxon>Phanerochaetaceae</taxon>
        <taxon>Phlebiopsis</taxon>
    </lineage>
</organism>
<dbReference type="InterPro" id="IPR036300">
    <property type="entry name" value="MIR_dom_sf"/>
</dbReference>
<dbReference type="PROSITE" id="PS50919">
    <property type="entry name" value="MIR"/>
    <property type="match status" value="3"/>
</dbReference>
<feature type="transmembrane region" description="Helical" evidence="14">
    <location>
        <begin position="771"/>
        <end position="788"/>
    </location>
</feature>
<evidence type="ECO:0000313" key="17">
    <source>
        <dbReference type="EMBL" id="KIP08887.1"/>
    </source>
</evidence>
<name>A0A0C3SA50_PHLG1</name>
<evidence type="ECO:0000259" key="16">
    <source>
        <dbReference type="PROSITE" id="PS50919"/>
    </source>
</evidence>
<keyword evidence="10 14" id="KW-1133">Transmembrane helix</keyword>
<dbReference type="InterPro" id="IPR003342">
    <property type="entry name" value="ArnT-like_N"/>
</dbReference>
<evidence type="ECO:0000256" key="7">
    <source>
        <dbReference type="ARBA" id="ARBA00022692"/>
    </source>
</evidence>
<keyword evidence="18" id="KW-1185">Reference proteome</keyword>
<evidence type="ECO:0000256" key="3">
    <source>
        <dbReference type="ARBA" id="ARBA00007222"/>
    </source>
</evidence>
<evidence type="ECO:0000256" key="12">
    <source>
        <dbReference type="ARBA" id="ARBA00045085"/>
    </source>
</evidence>
<keyword evidence="11 14" id="KW-0472">Membrane</keyword>
<dbReference type="SUPFAM" id="SSF82109">
    <property type="entry name" value="MIR domain"/>
    <property type="match status" value="1"/>
</dbReference>
<dbReference type="Gene3D" id="2.80.10.50">
    <property type="match status" value="1"/>
</dbReference>
<keyword evidence="8" id="KW-0677">Repeat</keyword>
<evidence type="ECO:0000256" key="8">
    <source>
        <dbReference type="ARBA" id="ARBA00022737"/>
    </source>
</evidence>
<dbReference type="SMART" id="SM00472">
    <property type="entry name" value="MIR"/>
    <property type="match status" value="3"/>
</dbReference>
<evidence type="ECO:0000313" key="18">
    <source>
        <dbReference type="Proteomes" id="UP000053257"/>
    </source>
</evidence>
<feature type="transmembrane region" description="Helical" evidence="14">
    <location>
        <begin position="712"/>
        <end position="731"/>
    </location>
</feature>
<feature type="transmembrane region" description="Helical" evidence="14">
    <location>
        <begin position="672"/>
        <end position="692"/>
    </location>
</feature>
<comment type="function">
    <text evidence="14">Transfers mannose from Dol-P-mannose to Ser or Thr residues on proteins.</text>
</comment>
<evidence type="ECO:0000256" key="6">
    <source>
        <dbReference type="ARBA" id="ARBA00022679"/>
    </source>
</evidence>
<evidence type="ECO:0000256" key="14">
    <source>
        <dbReference type="RuleBase" id="RU367007"/>
    </source>
</evidence>
<feature type="transmembrane region" description="Helical" evidence="14">
    <location>
        <begin position="737"/>
        <end position="759"/>
    </location>
</feature>
<dbReference type="HOGENOM" id="CLU_008438_2_1_1"/>
<dbReference type="EMBL" id="KN840473">
    <property type="protein sequence ID" value="KIP08887.1"/>
    <property type="molecule type" value="Genomic_DNA"/>
</dbReference>
<feature type="transmembrane region" description="Helical" evidence="14">
    <location>
        <begin position="352"/>
        <end position="371"/>
    </location>
</feature>
<feature type="transmembrane region" description="Helical" evidence="14">
    <location>
        <begin position="248"/>
        <end position="278"/>
    </location>
</feature>
<dbReference type="FunFam" id="2.80.10.50:FF:000012">
    <property type="entry name" value="Protein O-mannosyl-transferase 1"/>
    <property type="match status" value="1"/>
</dbReference>
<dbReference type="GO" id="GO:0004169">
    <property type="term" value="F:dolichyl-phosphate-mannose-protein mannosyltransferase activity"/>
    <property type="evidence" value="ECO:0007669"/>
    <property type="project" value="UniProtKB-UniRule"/>
</dbReference>
<feature type="domain" description="MIR" evidence="16">
    <location>
        <begin position="536"/>
        <end position="594"/>
    </location>
</feature>
<dbReference type="PANTHER" id="PTHR10050:SF46">
    <property type="entry name" value="PROTEIN O-MANNOSYL-TRANSFERASE 2"/>
    <property type="match status" value="1"/>
</dbReference>
<comment type="catalytic activity">
    <reaction evidence="12 14">
        <text>a di-trans,poly-cis-dolichyl beta-D-mannosyl phosphate + L-threonyl-[protein] = 3-O-(alpha-D-mannosyl)-L-threonyl-[protein] + a di-trans,poly-cis-dolichyl phosphate + H(+)</text>
        <dbReference type="Rhea" id="RHEA:53396"/>
        <dbReference type="Rhea" id="RHEA-COMP:11060"/>
        <dbReference type="Rhea" id="RHEA-COMP:13547"/>
        <dbReference type="Rhea" id="RHEA-COMP:19498"/>
        <dbReference type="Rhea" id="RHEA-COMP:19501"/>
        <dbReference type="ChEBI" id="CHEBI:15378"/>
        <dbReference type="ChEBI" id="CHEBI:30013"/>
        <dbReference type="ChEBI" id="CHEBI:57683"/>
        <dbReference type="ChEBI" id="CHEBI:58211"/>
        <dbReference type="ChEBI" id="CHEBI:137323"/>
        <dbReference type="EC" id="2.4.1.109"/>
    </reaction>
</comment>
<evidence type="ECO:0000256" key="4">
    <source>
        <dbReference type="ARBA" id="ARBA00012839"/>
    </source>
</evidence>
<dbReference type="PANTHER" id="PTHR10050">
    <property type="entry name" value="DOLICHYL-PHOSPHATE-MANNOSE--PROTEIN MANNOSYLTRANSFERASE"/>
    <property type="match status" value="1"/>
</dbReference>
<feature type="transmembrane region" description="Helical" evidence="14">
    <location>
        <begin position="215"/>
        <end position="236"/>
    </location>
</feature>
<evidence type="ECO:0000256" key="5">
    <source>
        <dbReference type="ARBA" id="ARBA00022676"/>
    </source>
</evidence>
<comment type="catalytic activity">
    <reaction evidence="13 14">
        <text>a di-trans,poly-cis-dolichyl beta-D-mannosyl phosphate + L-seryl-[protein] = 3-O-(alpha-D-mannosyl)-L-seryl-[protein] + a di-trans,poly-cis-dolichyl phosphate + H(+)</text>
        <dbReference type="Rhea" id="RHEA:17377"/>
        <dbReference type="Rhea" id="RHEA-COMP:9863"/>
        <dbReference type="Rhea" id="RHEA-COMP:13546"/>
        <dbReference type="Rhea" id="RHEA-COMP:19498"/>
        <dbReference type="Rhea" id="RHEA-COMP:19501"/>
        <dbReference type="ChEBI" id="CHEBI:15378"/>
        <dbReference type="ChEBI" id="CHEBI:29999"/>
        <dbReference type="ChEBI" id="CHEBI:57683"/>
        <dbReference type="ChEBI" id="CHEBI:58211"/>
        <dbReference type="ChEBI" id="CHEBI:137321"/>
        <dbReference type="EC" id="2.4.1.109"/>
    </reaction>
</comment>
<keyword evidence="7 14" id="KW-0812">Transmembrane</keyword>
<feature type="domain" description="MIR" evidence="16">
    <location>
        <begin position="471"/>
        <end position="527"/>
    </location>
</feature>
<dbReference type="Pfam" id="PF02815">
    <property type="entry name" value="MIR"/>
    <property type="match status" value="1"/>
</dbReference>
<dbReference type="UniPathway" id="UPA00378"/>
<dbReference type="Pfam" id="PF16192">
    <property type="entry name" value="PMT_4TMC"/>
    <property type="match status" value="1"/>
</dbReference>
<dbReference type="AlphaFoldDB" id="A0A0C3SA50"/>
<dbReference type="GO" id="GO:0005789">
    <property type="term" value="C:endoplasmic reticulum membrane"/>
    <property type="evidence" value="ECO:0007669"/>
    <property type="project" value="UniProtKB-SubCell"/>
</dbReference>
<keyword evidence="6 14" id="KW-0808">Transferase</keyword>
<dbReference type="CDD" id="cd23284">
    <property type="entry name" value="beta-trefoil_MIR_PMT2-like"/>
    <property type="match status" value="1"/>
</dbReference>
<evidence type="ECO:0000256" key="10">
    <source>
        <dbReference type="ARBA" id="ARBA00022989"/>
    </source>
</evidence>
<evidence type="ECO:0000256" key="11">
    <source>
        <dbReference type="ARBA" id="ARBA00023136"/>
    </source>
</evidence>
<dbReference type="OrthoDB" id="292747at2759"/>
<proteinExistence type="inferred from homology"/>
<sequence>MKRSGSDPISLNFGTPEVSPRTSSDFEEVPYPHQSATTTTQGWHVPSREQEELPLHYMGEETARRRVTRTPGGNGVYDTHVEGPDNYDDEGKDVYAKMKAARMPVSSGRPRRPPPPPATTVSEFVQQNLEHIPPIIYTLLSCWTRFHKIGKAGVVVWDEAHFGKFGSHYLKREFYFDVHPPLGKMLVGLAGLLAGYDGSFEFKSGEAYPDTVPYVAMRVMMAMFGVAMVPLGWYTAVELGMSWRACHLVALMVLLDVGWLCISRFILLDSMLLFFTFTTVFFMTKFHNQQYQSFSFDWWMWLSLTGLSIGCVASVKWVGLFVTTLVGLYTIEDLWNKFGDLRMSTRDQCRHWGARIACLIVLPILVYMSTFKMHFLVLNHSGPGDAQMSSLFQANLVGNNFASSPLEIAIGSKVTLKNVGYGGGLLHSHVQTYPVGSSQQQVTCYHYKDDNNDWVLLPQWNEPAYDPEGPIRFLQNGDVIRLQHGPTTRNLHSHTVPAPVTKLNHEVSCYGNATIGDDKDHWVVEVVDDLKAGKKVENIHALTTRMRFRHQVLGCYLRAANAVLPQWGFKQIEVSCDKENNPADTHTFWNVESHWNSRLPPGNSKFYRSPFLRDFWHLNVAMMTSNNALIPDPDKDDILASKPTDWPFLRLGLRMCGWGDTQTKYYLLGTPLIWWGSSASLFVAFLALGVYLMRMQRKYVDMEPREWEHFLYVGKVAFFGWFLHFFPFLIMGRVTYIHHYLPTLYFAVLMLAHQLDHFIFTARRLSEKTKWIAFGVCVAAIVITFWWFKGVAFGIDGPINEHWGLQWRKTWNIYNL</sequence>
<reference evidence="17 18" key="1">
    <citation type="journal article" date="2014" name="PLoS Genet.">
        <title>Analysis of the Phlebiopsis gigantea genome, transcriptome and secretome provides insight into its pioneer colonization strategies of wood.</title>
        <authorList>
            <person name="Hori C."/>
            <person name="Ishida T."/>
            <person name="Igarashi K."/>
            <person name="Samejima M."/>
            <person name="Suzuki H."/>
            <person name="Master E."/>
            <person name="Ferreira P."/>
            <person name="Ruiz-Duenas F.J."/>
            <person name="Held B."/>
            <person name="Canessa P."/>
            <person name="Larrondo L.F."/>
            <person name="Schmoll M."/>
            <person name="Druzhinina I.S."/>
            <person name="Kubicek C.P."/>
            <person name="Gaskell J.A."/>
            <person name="Kersten P."/>
            <person name="St John F."/>
            <person name="Glasner J."/>
            <person name="Sabat G."/>
            <person name="Splinter BonDurant S."/>
            <person name="Syed K."/>
            <person name="Yadav J."/>
            <person name="Mgbeahuruike A.C."/>
            <person name="Kovalchuk A."/>
            <person name="Asiegbu F.O."/>
            <person name="Lackner G."/>
            <person name="Hoffmeister D."/>
            <person name="Rencoret J."/>
            <person name="Gutierrez A."/>
            <person name="Sun H."/>
            <person name="Lindquist E."/>
            <person name="Barry K."/>
            <person name="Riley R."/>
            <person name="Grigoriev I.V."/>
            <person name="Henrissat B."/>
            <person name="Kues U."/>
            <person name="Berka R.M."/>
            <person name="Martinez A.T."/>
            <person name="Covert S.F."/>
            <person name="Blanchette R.A."/>
            <person name="Cullen D."/>
        </authorList>
    </citation>
    <scope>NUCLEOTIDE SEQUENCE [LARGE SCALE GENOMIC DNA]</scope>
    <source>
        <strain evidence="17 18">11061_1 CR5-6</strain>
    </source>
</reference>
<dbReference type="EC" id="2.4.1.109" evidence="4 14"/>
<evidence type="ECO:0000256" key="2">
    <source>
        <dbReference type="ARBA" id="ARBA00004922"/>
    </source>
</evidence>
<dbReference type="Pfam" id="PF02366">
    <property type="entry name" value="PMT"/>
    <property type="match status" value="1"/>
</dbReference>
<gene>
    <name evidence="17" type="ORF">PHLGIDRAFT_126730</name>
</gene>
<accession>A0A0C3SA50</accession>
<keyword evidence="9 14" id="KW-0256">Endoplasmic reticulum</keyword>
<comment type="subcellular location">
    <subcellularLocation>
        <location evidence="1 14">Endoplasmic reticulum membrane</location>
        <topology evidence="1 14">Multi-pass membrane protein</topology>
    </subcellularLocation>
</comment>
<evidence type="ECO:0000256" key="13">
    <source>
        <dbReference type="ARBA" id="ARBA00045102"/>
    </source>
</evidence>
<dbReference type="STRING" id="745531.A0A0C3SA50"/>